<dbReference type="OrthoDB" id="10014821at2"/>
<dbReference type="InterPro" id="IPR011990">
    <property type="entry name" value="TPR-like_helical_dom_sf"/>
</dbReference>
<evidence type="ECO:0000256" key="2">
    <source>
        <dbReference type="SAM" id="SignalP"/>
    </source>
</evidence>
<feature type="compositionally biased region" description="Basic and acidic residues" evidence="1">
    <location>
        <begin position="339"/>
        <end position="361"/>
    </location>
</feature>
<evidence type="ECO:0000313" key="3">
    <source>
        <dbReference type="EMBL" id="SFP43447.1"/>
    </source>
</evidence>
<reference evidence="3 4" key="1">
    <citation type="submission" date="2016-10" db="EMBL/GenBank/DDBJ databases">
        <authorList>
            <person name="Varghese N."/>
            <person name="Submissions S."/>
        </authorList>
    </citation>
    <scope>NUCLEOTIDE SEQUENCE [LARGE SCALE GENOMIC DNA]</scope>
    <source>
        <strain evidence="3 4">DSM 1361</strain>
    </source>
</reference>
<feature type="signal peptide" evidence="2">
    <location>
        <begin position="1"/>
        <end position="28"/>
    </location>
</feature>
<dbReference type="RefSeq" id="WP_093142287.1">
    <property type="nucleotide sequence ID" value="NZ_FOXF01000023.1"/>
</dbReference>
<keyword evidence="2" id="KW-0732">Signal</keyword>
<dbReference type="Gene3D" id="1.25.40.10">
    <property type="entry name" value="Tetratricopeptide repeat domain"/>
    <property type="match status" value="1"/>
</dbReference>
<protein>
    <recommendedName>
        <fullName evidence="5">Sel1 repeat family protein</fullName>
    </recommendedName>
</protein>
<proteinExistence type="predicted"/>
<dbReference type="Proteomes" id="UP000243745">
    <property type="component" value="Unassembled WGS sequence"/>
</dbReference>
<dbReference type="AlphaFoldDB" id="A0A662ZKV3"/>
<evidence type="ECO:0000313" key="4">
    <source>
        <dbReference type="Proteomes" id="UP000243745"/>
    </source>
</evidence>
<keyword evidence="4" id="KW-1185">Reference proteome</keyword>
<feature type="chain" id="PRO_5024933940" description="Sel1 repeat family protein" evidence="2">
    <location>
        <begin position="29"/>
        <end position="361"/>
    </location>
</feature>
<accession>A0A662ZKV3</accession>
<feature type="region of interest" description="Disordered" evidence="1">
    <location>
        <begin position="332"/>
        <end position="361"/>
    </location>
</feature>
<organism evidence="3 4">
    <name type="scientific">Ruminobacter amylophilus</name>
    <dbReference type="NCBI Taxonomy" id="867"/>
    <lineage>
        <taxon>Bacteria</taxon>
        <taxon>Pseudomonadati</taxon>
        <taxon>Pseudomonadota</taxon>
        <taxon>Gammaproteobacteria</taxon>
        <taxon>Aeromonadales</taxon>
        <taxon>Succinivibrionaceae</taxon>
        <taxon>Ruminobacter</taxon>
    </lineage>
</organism>
<name>A0A662ZKV3_9GAMM</name>
<gene>
    <name evidence="3" type="ORF">SAMN02910344_01378</name>
</gene>
<evidence type="ECO:0008006" key="5">
    <source>
        <dbReference type="Google" id="ProtNLM"/>
    </source>
</evidence>
<sequence length="361" mass="40981">MMLSKVFSGIQTAVLGLGLLALSGAAAADCLTDVKKYRFDKELYNECIREANKTDNAELQYLVALWNFAGVREVDFQTQRNMNGYKHFIHLAAQGGNLDAMSMYVITQYDRDNVENNGKDLNMVKYLNALADDKSPEGILRMLVTKMQIGKFRETVELPELVKLADEPDNLKAKFELARYYQSRVTPVDVRADLISKAYEYYKPIIESKSDDDNVRVMRGQSLWNMYGYYMKARNAEEFARAEPFLKQLAYSGDILAMGEYAVSYDTSRFGILDDSKAYAWVGRALECAKGTIFENEYGSSEFFEKVNKKLSDEERKKGEAELAELRKSVKCISQPKPKRPESEVKAKDPADKKSDAGTKK</sequence>
<dbReference type="SUPFAM" id="SSF81901">
    <property type="entry name" value="HCP-like"/>
    <property type="match status" value="1"/>
</dbReference>
<dbReference type="EMBL" id="FOXF01000023">
    <property type="protein sequence ID" value="SFP43447.1"/>
    <property type="molecule type" value="Genomic_DNA"/>
</dbReference>
<evidence type="ECO:0000256" key="1">
    <source>
        <dbReference type="SAM" id="MobiDB-lite"/>
    </source>
</evidence>